<gene>
    <name evidence="1" type="ORF">GGR28_000578</name>
</gene>
<evidence type="ECO:0000313" key="1">
    <source>
        <dbReference type="EMBL" id="MBB4077977.1"/>
    </source>
</evidence>
<evidence type="ECO:0000313" key="2">
    <source>
        <dbReference type="Proteomes" id="UP000576209"/>
    </source>
</evidence>
<comment type="caution">
    <text evidence="1">The sequence shown here is derived from an EMBL/GenBank/DDBJ whole genome shotgun (WGS) entry which is preliminary data.</text>
</comment>
<protein>
    <submittedName>
        <fullName evidence="1">Uncharacterized protein</fullName>
    </submittedName>
</protein>
<sequence length="623" mass="69214">MVASINRRQTIFGVEFTLGGTVSLEDGSPDLDRSGVTFAFDRRDLIEQIKPDFAAAQNGADFLKRSTNLDPSVLSAYKYECLRSYLDFVNSESYRSIYVEATHVADSLKGYVEDEFDPASLELVRKKRLLDSLSRFYDGIWEEVSSLPAAQRMHGKHLLDSLRRFIPNEDPVEATRRKLSERGELTGWRRFLLATKDFSVGNTRLPYDGSTSIGLPIRGLSYAYDKGGITADIQIGKRVASRRFVPRDGIAYHDFLRDFMVGRIAVGYHFNNLGNYKLSILSARETRRQDPKDSSRRLSIPKKNRVLTFYGSTPFGEKFGLVSEISHSQSRDGNTSLLPDVVEGEDLAAEISASAGLSYETEFIRAEISGFRTGFAYQSLANPYLYNDYQGLEANLKITSPRGSLDGSFSLAGGYGTTPATLNQFRLRAQGQIRLSVAQNGHLLAMASPNLYRYEVTGQEGLTESSIFQLIYNQIGYINNHPWDIQAGITNLNQGITWADSTSASTNLVGTLSGTLAVSEALSFSTDVQQTILYDATRPLDNRFTYALNASLGKNRRVGGGIRYGTLFYSNVPSWSGELDITVAIGKWASAHLSFLYQPGQDTSQSEYSAPSIVSQQNWFSKF</sequence>
<proteinExistence type="predicted"/>
<dbReference type="EMBL" id="JACIFF010000001">
    <property type="protein sequence ID" value="MBB4077977.1"/>
    <property type="molecule type" value="Genomic_DNA"/>
</dbReference>
<dbReference type="RefSeq" id="WP_183494211.1">
    <property type="nucleotide sequence ID" value="NZ_JACIFF010000001.1"/>
</dbReference>
<name>A0A840E4E7_9BACT</name>
<organism evidence="1 2">
    <name type="scientific">Neolewinella aquimaris</name>
    <dbReference type="NCBI Taxonomy" id="1835722"/>
    <lineage>
        <taxon>Bacteria</taxon>
        <taxon>Pseudomonadati</taxon>
        <taxon>Bacteroidota</taxon>
        <taxon>Saprospiria</taxon>
        <taxon>Saprospirales</taxon>
        <taxon>Lewinellaceae</taxon>
        <taxon>Neolewinella</taxon>
    </lineage>
</organism>
<dbReference type="AlphaFoldDB" id="A0A840E4E7"/>
<keyword evidence="2" id="KW-1185">Reference proteome</keyword>
<reference evidence="1 2" key="1">
    <citation type="submission" date="2020-08" db="EMBL/GenBank/DDBJ databases">
        <title>Genomic Encyclopedia of Type Strains, Phase IV (KMG-IV): sequencing the most valuable type-strain genomes for metagenomic binning, comparative biology and taxonomic classification.</title>
        <authorList>
            <person name="Goeker M."/>
        </authorList>
    </citation>
    <scope>NUCLEOTIDE SEQUENCE [LARGE SCALE GENOMIC DNA]</scope>
    <source>
        <strain evidence="1 2">DSM 105137</strain>
    </source>
</reference>
<dbReference type="Proteomes" id="UP000576209">
    <property type="component" value="Unassembled WGS sequence"/>
</dbReference>
<accession>A0A840E4E7</accession>